<evidence type="ECO:0000256" key="3">
    <source>
        <dbReference type="ARBA" id="ARBA00038050"/>
    </source>
</evidence>
<name>A0AAN9A575_HALRR</name>
<evidence type="ECO:0000256" key="2">
    <source>
        <dbReference type="ARBA" id="ARBA00022801"/>
    </source>
</evidence>
<feature type="domain" description="UBA" evidence="6">
    <location>
        <begin position="51"/>
        <end position="89"/>
    </location>
</feature>
<dbReference type="Pfam" id="PF22562">
    <property type="entry name" value="UBA_7"/>
    <property type="match status" value="1"/>
</dbReference>
<dbReference type="Gene3D" id="1.10.8.10">
    <property type="entry name" value="DNA helicase RuvA subunit, C-terminal domain"/>
    <property type="match status" value="1"/>
</dbReference>
<evidence type="ECO:0000313" key="8">
    <source>
        <dbReference type="Proteomes" id="UP001381693"/>
    </source>
</evidence>
<dbReference type="PANTHER" id="PTHR12649">
    <property type="entry name" value="PEPTIDYL-TRNA HYDROLASE 2"/>
    <property type="match status" value="1"/>
</dbReference>
<dbReference type="SUPFAM" id="SSF46934">
    <property type="entry name" value="UBA-like"/>
    <property type="match status" value="1"/>
</dbReference>
<organism evidence="7 8">
    <name type="scientific">Halocaridina rubra</name>
    <name type="common">Hawaiian red shrimp</name>
    <dbReference type="NCBI Taxonomy" id="373956"/>
    <lineage>
        <taxon>Eukaryota</taxon>
        <taxon>Metazoa</taxon>
        <taxon>Ecdysozoa</taxon>
        <taxon>Arthropoda</taxon>
        <taxon>Crustacea</taxon>
        <taxon>Multicrustacea</taxon>
        <taxon>Malacostraca</taxon>
        <taxon>Eumalacostraca</taxon>
        <taxon>Eucarida</taxon>
        <taxon>Decapoda</taxon>
        <taxon>Pleocyemata</taxon>
        <taxon>Caridea</taxon>
        <taxon>Atyoidea</taxon>
        <taxon>Atyidae</taxon>
        <taxon>Halocaridina</taxon>
    </lineage>
</organism>
<dbReference type="InterPro" id="IPR015940">
    <property type="entry name" value="UBA"/>
</dbReference>
<dbReference type="NCBIfam" id="TIGR00283">
    <property type="entry name" value="arch_pth2"/>
    <property type="match status" value="1"/>
</dbReference>
<keyword evidence="2" id="KW-0378">Hydrolase</keyword>
<dbReference type="EMBL" id="JAXCGZ010015576">
    <property type="protein sequence ID" value="KAK7070057.1"/>
    <property type="molecule type" value="Genomic_DNA"/>
</dbReference>
<dbReference type="GO" id="GO:0005829">
    <property type="term" value="C:cytosol"/>
    <property type="evidence" value="ECO:0007669"/>
    <property type="project" value="TreeGrafter"/>
</dbReference>
<dbReference type="AlphaFoldDB" id="A0AAN9A575"/>
<reference evidence="7 8" key="1">
    <citation type="submission" date="2023-11" db="EMBL/GenBank/DDBJ databases">
        <title>Halocaridina rubra genome assembly.</title>
        <authorList>
            <person name="Smith C."/>
        </authorList>
    </citation>
    <scope>NUCLEOTIDE SEQUENCE [LARGE SCALE GENOMIC DNA]</scope>
    <source>
        <strain evidence="7">EP-1</strain>
        <tissue evidence="7">Whole</tissue>
    </source>
</reference>
<dbReference type="InterPro" id="IPR023476">
    <property type="entry name" value="Pep_tRNA_hydro_II_dom_sf"/>
</dbReference>
<dbReference type="GO" id="GO:0004045">
    <property type="term" value="F:peptidyl-tRNA hydrolase activity"/>
    <property type="evidence" value="ECO:0007669"/>
    <property type="project" value="UniProtKB-EC"/>
</dbReference>
<dbReference type="SUPFAM" id="SSF102462">
    <property type="entry name" value="Peptidyl-tRNA hydrolase II"/>
    <property type="match status" value="1"/>
</dbReference>
<evidence type="ECO:0000256" key="4">
    <source>
        <dbReference type="ARBA" id="ARBA00048707"/>
    </source>
</evidence>
<dbReference type="Gene3D" id="3.40.1490.10">
    <property type="entry name" value="Bit1"/>
    <property type="match status" value="1"/>
</dbReference>
<dbReference type="Pfam" id="PF01981">
    <property type="entry name" value="PTH2"/>
    <property type="match status" value="1"/>
</dbReference>
<keyword evidence="8" id="KW-1185">Reference proteome</keyword>
<dbReference type="FunFam" id="3.40.1490.10:FF:000002">
    <property type="entry name" value="Peptidyl-tRNA hydrolase 2, mitochondrial"/>
    <property type="match status" value="1"/>
</dbReference>
<evidence type="ECO:0000256" key="1">
    <source>
        <dbReference type="ARBA" id="ARBA00013260"/>
    </source>
</evidence>
<feature type="region of interest" description="Disordered" evidence="5">
    <location>
        <begin position="26"/>
        <end position="49"/>
    </location>
</feature>
<comment type="caution">
    <text evidence="7">The sequence shown here is derived from an EMBL/GenBank/DDBJ whole genome shotgun (WGS) entry which is preliminary data.</text>
</comment>
<sequence length="239" mass="26453">MEGDREAEARPDISLPVVEETNVQKDVEFVSIKNEPPTSNSPESKDQDEVDPVLLASLLDMGMGKYVAKKALISTKNKSIDAALAWIAELGAEEMEALCEFSDNESSSTDDLGDDDEEEDVYYKMVFVVNMELHMGVGKVAAQVGHAALGLYRLMMEDMEKYETSMEEWEEFGERKITLRAKNSQELIELQKKAEGLHLPTYLVQDAGLTQIPAGSTTILAIFGDEQAVNEVTGKLKLL</sequence>
<accession>A0AAN9A575</accession>
<dbReference type="EC" id="3.1.1.29" evidence="1"/>
<gene>
    <name evidence="7" type="ORF">SK128_021266</name>
</gene>
<dbReference type="InterPro" id="IPR002833">
    <property type="entry name" value="PTH2"/>
</dbReference>
<evidence type="ECO:0000313" key="7">
    <source>
        <dbReference type="EMBL" id="KAK7070057.1"/>
    </source>
</evidence>
<evidence type="ECO:0000256" key="5">
    <source>
        <dbReference type="SAM" id="MobiDB-lite"/>
    </source>
</evidence>
<protein>
    <recommendedName>
        <fullName evidence="1">peptidyl-tRNA hydrolase</fullName>
        <ecNumber evidence="1">3.1.1.29</ecNumber>
    </recommendedName>
</protein>
<comment type="similarity">
    <text evidence="3">Belongs to the PTH2 family.</text>
</comment>
<dbReference type="Proteomes" id="UP001381693">
    <property type="component" value="Unassembled WGS sequence"/>
</dbReference>
<dbReference type="CDD" id="cd02430">
    <property type="entry name" value="PTH2"/>
    <property type="match status" value="1"/>
</dbReference>
<dbReference type="PANTHER" id="PTHR12649:SF29">
    <property type="entry name" value="AMINOACYL-TRNA HYDROLASE"/>
    <property type="match status" value="1"/>
</dbReference>
<proteinExistence type="inferred from homology"/>
<dbReference type="InterPro" id="IPR009060">
    <property type="entry name" value="UBA-like_sf"/>
</dbReference>
<evidence type="ECO:0000259" key="6">
    <source>
        <dbReference type="Pfam" id="PF22562"/>
    </source>
</evidence>
<comment type="catalytic activity">
    <reaction evidence="4">
        <text>an N-acyl-L-alpha-aminoacyl-tRNA + H2O = an N-acyl-L-amino acid + a tRNA + H(+)</text>
        <dbReference type="Rhea" id="RHEA:54448"/>
        <dbReference type="Rhea" id="RHEA-COMP:10123"/>
        <dbReference type="Rhea" id="RHEA-COMP:13883"/>
        <dbReference type="ChEBI" id="CHEBI:15377"/>
        <dbReference type="ChEBI" id="CHEBI:15378"/>
        <dbReference type="ChEBI" id="CHEBI:59874"/>
        <dbReference type="ChEBI" id="CHEBI:78442"/>
        <dbReference type="ChEBI" id="CHEBI:138191"/>
        <dbReference type="EC" id="3.1.1.29"/>
    </reaction>
</comment>